<sequence length="158" mass="16535">MRSNPFEVDDARLSDLGIPGMFGLALAVGAVVLAVEQGLKGNVTAGIVLGGFLGLIGAGIAHDDATPECDATCAACGERVRSHASRDGVDEFVEVHSSGSPRRISLGPLSVVKEEQTLETVYCSGACAAADDRVLLERDGERLEPVQTNEGDRREEVV</sequence>
<name>A0A7D5PFF7_9EURY</name>
<dbReference type="RefSeq" id="WP_179918270.1">
    <property type="nucleotide sequence ID" value="NZ_CP058909.1"/>
</dbReference>
<keyword evidence="1" id="KW-0472">Membrane</keyword>
<dbReference type="Proteomes" id="UP000509346">
    <property type="component" value="Chromosome"/>
</dbReference>
<evidence type="ECO:0000313" key="3">
    <source>
        <dbReference type="Proteomes" id="UP000509346"/>
    </source>
</evidence>
<proteinExistence type="predicted"/>
<evidence type="ECO:0000256" key="1">
    <source>
        <dbReference type="SAM" id="Phobius"/>
    </source>
</evidence>
<dbReference type="OrthoDB" id="222407at2157"/>
<dbReference type="GeneID" id="56084320"/>
<keyword evidence="3" id="KW-1185">Reference proteome</keyword>
<dbReference type="EMBL" id="CP058909">
    <property type="protein sequence ID" value="QLH83220.1"/>
    <property type="molecule type" value="Genomic_DNA"/>
</dbReference>
<dbReference type="KEGG" id="hpel:HZS54_16985"/>
<feature type="transmembrane region" description="Helical" evidence="1">
    <location>
        <begin position="16"/>
        <end position="35"/>
    </location>
</feature>
<reference evidence="2 3" key="1">
    <citation type="submission" date="2020-07" db="EMBL/GenBank/DDBJ databases">
        <title>Halosimplex litoreum sp. nov. and Halosimplex rubrum sp. nov., isolated from different salt environments.</title>
        <authorList>
            <person name="Cui H."/>
        </authorList>
    </citation>
    <scope>NUCLEOTIDE SEQUENCE [LARGE SCALE GENOMIC DNA]</scope>
    <source>
        <strain evidence="2 3">R2</strain>
    </source>
</reference>
<keyword evidence="1" id="KW-0812">Transmembrane</keyword>
<feature type="transmembrane region" description="Helical" evidence="1">
    <location>
        <begin position="42"/>
        <end position="61"/>
    </location>
</feature>
<accession>A0A7D5PFF7</accession>
<protein>
    <submittedName>
        <fullName evidence="2">Uncharacterized protein</fullName>
    </submittedName>
</protein>
<evidence type="ECO:0000313" key="2">
    <source>
        <dbReference type="EMBL" id="QLH83220.1"/>
    </source>
</evidence>
<dbReference type="AlphaFoldDB" id="A0A7D5PFF7"/>
<keyword evidence="1" id="KW-1133">Transmembrane helix</keyword>
<organism evidence="2 3">
    <name type="scientific">Halosimplex pelagicum</name>
    <dbReference type="NCBI Taxonomy" id="869886"/>
    <lineage>
        <taxon>Archaea</taxon>
        <taxon>Methanobacteriati</taxon>
        <taxon>Methanobacteriota</taxon>
        <taxon>Stenosarchaea group</taxon>
        <taxon>Halobacteria</taxon>
        <taxon>Halobacteriales</taxon>
        <taxon>Haloarculaceae</taxon>
        <taxon>Halosimplex</taxon>
    </lineage>
</organism>
<gene>
    <name evidence="2" type="ORF">HZS54_16985</name>
</gene>